<organism evidence="1 2">
    <name type="scientific">Rhodotorula paludigena</name>
    <dbReference type="NCBI Taxonomy" id="86838"/>
    <lineage>
        <taxon>Eukaryota</taxon>
        <taxon>Fungi</taxon>
        <taxon>Dikarya</taxon>
        <taxon>Basidiomycota</taxon>
        <taxon>Pucciniomycotina</taxon>
        <taxon>Microbotryomycetes</taxon>
        <taxon>Sporidiobolales</taxon>
        <taxon>Sporidiobolaceae</taxon>
        <taxon>Rhodotorula</taxon>
    </lineage>
</organism>
<evidence type="ECO:0000313" key="1">
    <source>
        <dbReference type="EMBL" id="GJN88778.1"/>
    </source>
</evidence>
<gene>
    <name evidence="1" type="ORF">Rhopal_001747-T1</name>
</gene>
<accession>A0AAV5GJA6</accession>
<protein>
    <submittedName>
        <fullName evidence="1">Uncharacterized protein</fullName>
    </submittedName>
</protein>
<reference evidence="1 2" key="1">
    <citation type="submission" date="2021-12" db="EMBL/GenBank/DDBJ databases">
        <title>High titer production of polyol ester of fatty acids by Rhodotorula paludigena BS15 towards product separation-free biomass refinery.</title>
        <authorList>
            <person name="Mano J."/>
            <person name="Ono H."/>
            <person name="Tanaka T."/>
            <person name="Naito K."/>
            <person name="Sushida H."/>
            <person name="Ike M."/>
            <person name="Tokuyasu K."/>
            <person name="Kitaoka M."/>
        </authorList>
    </citation>
    <scope>NUCLEOTIDE SEQUENCE [LARGE SCALE GENOMIC DNA]</scope>
    <source>
        <strain evidence="1 2">BS15</strain>
    </source>
</reference>
<dbReference type="AlphaFoldDB" id="A0AAV5GJA6"/>
<dbReference type="EMBL" id="BQKY01000003">
    <property type="protein sequence ID" value="GJN88778.1"/>
    <property type="molecule type" value="Genomic_DNA"/>
</dbReference>
<sequence>MPVVALDNAALALVAGGHMRELPAANDPIHHSPEGTFMADPFIAQASRRLMPEAQPTNYYLRVLCTDIDPNLTNHVIDQDNFLTPGAVVIEQLQLAYELSDDDKKLAWAGPFRIIHFAATIIFQEHPHAPDHGAARFVESVRLAALAMLHDDKGRAILAIWCGRFAEDRVHKMARWLAAAIEHFGRGSSQYLEAHRREPSREELVHRLENLCGMLREALQAATVELAAHAERIAALTPAAR</sequence>
<proteinExistence type="predicted"/>
<keyword evidence="2" id="KW-1185">Reference proteome</keyword>
<comment type="caution">
    <text evidence="1">The sequence shown here is derived from an EMBL/GenBank/DDBJ whole genome shotgun (WGS) entry which is preliminary data.</text>
</comment>
<dbReference type="Proteomes" id="UP001342314">
    <property type="component" value="Unassembled WGS sequence"/>
</dbReference>
<name>A0AAV5GJA6_9BASI</name>
<evidence type="ECO:0000313" key="2">
    <source>
        <dbReference type="Proteomes" id="UP001342314"/>
    </source>
</evidence>